<accession>L1J6I5</accession>
<dbReference type="RefSeq" id="XP_005830694.1">
    <property type="nucleotide sequence ID" value="XM_005830637.1"/>
</dbReference>
<dbReference type="EnsemblProtists" id="EKX43714">
    <property type="protein sequence ID" value="EKX43714"/>
    <property type="gene ID" value="GUITHDRAFT_153151"/>
</dbReference>
<dbReference type="HOGENOM" id="CLU_1374527_0_0_1"/>
<dbReference type="PaxDb" id="55529-EKX43714"/>
<dbReference type="EMBL" id="JH993008">
    <property type="protein sequence ID" value="EKX43714.1"/>
    <property type="molecule type" value="Genomic_DNA"/>
</dbReference>
<reference evidence="2" key="3">
    <citation type="submission" date="2016-03" db="UniProtKB">
        <authorList>
            <consortium name="EnsemblProtists"/>
        </authorList>
    </citation>
    <scope>IDENTIFICATION</scope>
</reference>
<keyword evidence="3" id="KW-1185">Reference proteome</keyword>
<proteinExistence type="predicted"/>
<reference evidence="3" key="2">
    <citation type="submission" date="2012-11" db="EMBL/GenBank/DDBJ databases">
        <authorList>
            <person name="Kuo A."/>
            <person name="Curtis B.A."/>
            <person name="Tanifuji G."/>
            <person name="Burki F."/>
            <person name="Gruber A."/>
            <person name="Irimia M."/>
            <person name="Maruyama S."/>
            <person name="Arias M.C."/>
            <person name="Ball S.G."/>
            <person name="Gile G.H."/>
            <person name="Hirakawa Y."/>
            <person name="Hopkins J.F."/>
            <person name="Rensing S.A."/>
            <person name="Schmutz J."/>
            <person name="Symeonidi A."/>
            <person name="Elias M."/>
            <person name="Eveleigh R.J."/>
            <person name="Herman E.K."/>
            <person name="Klute M.J."/>
            <person name="Nakayama T."/>
            <person name="Obornik M."/>
            <person name="Reyes-Prieto A."/>
            <person name="Armbrust E.V."/>
            <person name="Aves S.J."/>
            <person name="Beiko R.G."/>
            <person name="Coutinho P."/>
            <person name="Dacks J.B."/>
            <person name="Durnford D.G."/>
            <person name="Fast N.M."/>
            <person name="Green B.R."/>
            <person name="Grisdale C."/>
            <person name="Hempe F."/>
            <person name="Henrissat B."/>
            <person name="Hoppner M.P."/>
            <person name="Ishida K.-I."/>
            <person name="Kim E."/>
            <person name="Koreny L."/>
            <person name="Kroth P.G."/>
            <person name="Liu Y."/>
            <person name="Malik S.-B."/>
            <person name="Maier U.G."/>
            <person name="McRose D."/>
            <person name="Mock T."/>
            <person name="Neilson J.A."/>
            <person name="Onodera N.T."/>
            <person name="Poole A.M."/>
            <person name="Pritham E.J."/>
            <person name="Richards T.A."/>
            <person name="Rocap G."/>
            <person name="Roy S.W."/>
            <person name="Sarai C."/>
            <person name="Schaack S."/>
            <person name="Shirato S."/>
            <person name="Slamovits C.H."/>
            <person name="Spencer D.F."/>
            <person name="Suzuki S."/>
            <person name="Worden A.Z."/>
            <person name="Zauner S."/>
            <person name="Barry K."/>
            <person name="Bell C."/>
            <person name="Bharti A.K."/>
            <person name="Crow J.A."/>
            <person name="Grimwood J."/>
            <person name="Kramer R."/>
            <person name="Lindquist E."/>
            <person name="Lucas S."/>
            <person name="Salamov A."/>
            <person name="McFadden G.I."/>
            <person name="Lane C.E."/>
            <person name="Keeling P.J."/>
            <person name="Gray M.W."/>
            <person name="Grigoriev I.V."/>
            <person name="Archibald J.M."/>
        </authorList>
    </citation>
    <scope>NUCLEOTIDE SEQUENCE</scope>
    <source>
        <strain evidence="3">CCMP2712</strain>
    </source>
</reference>
<evidence type="ECO:0000313" key="1">
    <source>
        <dbReference type="EMBL" id="EKX43714.1"/>
    </source>
</evidence>
<reference evidence="1 3" key="1">
    <citation type="journal article" date="2012" name="Nature">
        <title>Algal genomes reveal evolutionary mosaicism and the fate of nucleomorphs.</title>
        <authorList>
            <consortium name="DOE Joint Genome Institute"/>
            <person name="Curtis B.A."/>
            <person name="Tanifuji G."/>
            <person name="Burki F."/>
            <person name="Gruber A."/>
            <person name="Irimia M."/>
            <person name="Maruyama S."/>
            <person name="Arias M.C."/>
            <person name="Ball S.G."/>
            <person name="Gile G.H."/>
            <person name="Hirakawa Y."/>
            <person name="Hopkins J.F."/>
            <person name="Kuo A."/>
            <person name="Rensing S.A."/>
            <person name="Schmutz J."/>
            <person name="Symeonidi A."/>
            <person name="Elias M."/>
            <person name="Eveleigh R.J."/>
            <person name="Herman E.K."/>
            <person name="Klute M.J."/>
            <person name="Nakayama T."/>
            <person name="Obornik M."/>
            <person name="Reyes-Prieto A."/>
            <person name="Armbrust E.V."/>
            <person name="Aves S.J."/>
            <person name="Beiko R.G."/>
            <person name="Coutinho P."/>
            <person name="Dacks J.B."/>
            <person name="Durnford D.G."/>
            <person name="Fast N.M."/>
            <person name="Green B.R."/>
            <person name="Grisdale C.J."/>
            <person name="Hempel F."/>
            <person name="Henrissat B."/>
            <person name="Hoppner M.P."/>
            <person name="Ishida K."/>
            <person name="Kim E."/>
            <person name="Koreny L."/>
            <person name="Kroth P.G."/>
            <person name="Liu Y."/>
            <person name="Malik S.B."/>
            <person name="Maier U.G."/>
            <person name="McRose D."/>
            <person name="Mock T."/>
            <person name="Neilson J.A."/>
            <person name="Onodera N.T."/>
            <person name="Poole A.M."/>
            <person name="Pritham E.J."/>
            <person name="Richards T.A."/>
            <person name="Rocap G."/>
            <person name="Roy S.W."/>
            <person name="Sarai C."/>
            <person name="Schaack S."/>
            <person name="Shirato S."/>
            <person name="Slamovits C.H."/>
            <person name="Spencer D.F."/>
            <person name="Suzuki S."/>
            <person name="Worden A.Z."/>
            <person name="Zauner S."/>
            <person name="Barry K."/>
            <person name="Bell C."/>
            <person name="Bharti A.K."/>
            <person name="Crow J.A."/>
            <person name="Grimwood J."/>
            <person name="Kramer R."/>
            <person name="Lindquist E."/>
            <person name="Lucas S."/>
            <person name="Salamov A."/>
            <person name="McFadden G.I."/>
            <person name="Lane C.E."/>
            <person name="Keeling P.J."/>
            <person name="Gray M.W."/>
            <person name="Grigoriev I.V."/>
            <person name="Archibald J.M."/>
        </authorList>
    </citation>
    <scope>NUCLEOTIDE SEQUENCE</scope>
    <source>
        <strain evidence="1 3">CCMP2712</strain>
    </source>
</reference>
<dbReference type="GeneID" id="17300490"/>
<organism evidence="1">
    <name type="scientific">Guillardia theta (strain CCMP2712)</name>
    <name type="common">Cryptophyte</name>
    <dbReference type="NCBI Taxonomy" id="905079"/>
    <lineage>
        <taxon>Eukaryota</taxon>
        <taxon>Cryptophyceae</taxon>
        <taxon>Pyrenomonadales</taxon>
        <taxon>Geminigeraceae</taxon>
        <taxon>Guillardia</taxon>
    </lineage>
</organism>
<name>L1J6I5_GUITC</name>
<evidence type="ECO:0000313" key="2">
    <source>
        <dbReference type="EnsemblProtists" id="EKX43714"/>
    </source>
</evidence>
<dbReference type="Proteomes" id="UP000011087">
    <property type="component" value="Unassembled WGS sequence"/>
</dbReference>
<sequence>MVSSFLILENRAREKLARRRLYVHCLKREIWNSLSFSFWQWFDITLARQSFIKRFDKCLKCGTDSRIRELCTEVAKARPMRSRSFSNFQLLSKNELIVCAESSRFHHVTQYRKKIDVNDFHDERGSGAWPLFNHEYVKKHDRDLSKSSIPIFEDIVNGLRSSLHAVPNAEGNLLRRVKQLESENDKLLLQLTATRMIRC</sequence>
<evidence type="ECO:0000313" key="3">
    <source>
        <dbReference type="Proteomes" id="UP000011087"/>
    </source>
</evidence>
<protein>
    <submittedName>
        <fullName evidence="1 2">Uncharacterized protein</fullName>
    </submittedName>
</protein>
<dbReference type="AlphaFoldDB" id="L1J6I5"/>
<dbReference type="KEGG" id="gtt:GUITHDRAFT_153151"/>
<gene>
    <name evidence="1" type="ORF">GUITHDRAFT_153151</name>
</gene>